<proteinExistence type="predicted"/>
<feature type="signal peptide" evidence="1">
    <location>
        <begin position="1"/>
        <end position="20"/>
    </location>
</feature>
<organism evidence="3 4">
    <name type="scientific">Neisseria zalophi</name>
    <dbReference type="NCBI Taxonomy" id="640030"/>
    <lineage>
        <taxon>Bacteria</taxon>
        <taxon>Pseudomonadati</taxon>
        <taxon>Pseudomonadota</taxon>
        <taxon>Betaproteobacteria</taxon>
        <taxon>Neisseriales</taxon>
        <taxon>Neisseriaceae</taxon>
        <taxon>Neisseria</taxon>
    </lineage>
</organism>
<evidence type="ECO:0000259" key="2">
    <source>
        <dbReference type="Pfam" id="PF09832"/>
    </source>
</evidence>
<protein>
    <submittedName>
        <fullName evidence="3">DUF2059 domain-containing protein</fullName>
    </submittedName>
</protein>
<accession>A0A5J6PU05</accession>
<dbReference type="InterPro" id="IPR018637">
    <property type="entry name" value="DUF2059"/>
</dbReference>
<feature type="domain" description="DUF2059" evidence="2">
    <location>
        <begin position="97"/>
        <end position="150"/>
    </location>
</feature>
<evidence type="ECO:0000313" key="3">
    <source>
        <dbReference type="EMBL" id="QEY26129.1"/>
    </source>
</evidence>
<dbReference type="EMBL" id="CP031700">
    <property type="protein sequence ID" value="QEY26129.1"/>
    <property type="molecule type" value="Genomic_DNA"/>
</dbReference>
<dbReference type="OrthoDB" id="490569at2"/>
<keyword evidence="1" id="KW-0732">Signal</keyword>
<dbReference type="AlphaFoldDB" id="A0A5J6PU05"/>
<dbReference type="RefSeq" id="WP_151051147.1">
    <property type="nucleotide sequence ID" value="NZ_CP031700.1"/>
</dbReference>
<feature type="chain" id="PRO_5023849340" evidence="1">
    <location>
        <begin position="21"/>
        <end position="178"/>
    </location>
</feature>
<reference evidence="3 4" key="1">
    <citation type="submission" date="2018-08" db="EMBL/GenBank/DDBJ databases">
        <title>Neisseria zalophi ATCC BAA-2455 complete genome.</title>
        <authorList>
            <person name="Veseli I.A."/>
            <person name="Buttler R."/>
            <person name="Mascarenhas dos Santos A.C."/>
            <person name="Pombert J.-F."/>
        </authorList>
    </citation>
    <scope>NUCLEOTIDE SEQUENCE [LARGE SCALE GENOMIC DNA]</scope>
    <source>
        <strain evidence="3 4">ATCC BAA-2455</strain>
    </source>
</reference>
<evidence type="ECO:0000313" key="4">
    <source>
        <dbReference type="Proteomes" id="UP000325713"/>
    </source>
</evidence>
<dbReference type="Pfam" id="PF09832">
    <property type="entry name" value="DUF2059"/>
    <property type="match status" value="1"/>
</dbReference>
<dbReference type="KEGG" id="nzl:D0T92_06015"/>
<name>A0A5J6PU05_9NEIS</name>
<dbReference type="Proteomes" id="UP000325713">
    <property type="component" value="Chromosome"/>
</dbReference>
<gene>
    <name evidence="3" type="ORF">D0T92_06015</name>
</gene>
<sequence length="178" mass="20034">MKNKLILAATLFLSTTSVWAAEPSSKSLEHLMNVQQFDKIIDASFQTIPTAALADPRYQEAIQSVPANKRAAVKAKLDQYILNQVASINNTQTRADIRRVTIDGIRKIYTQEEVDAMIAFYDSPIGQSINAKMPQYMEVVMSSLPAVIQRKLQQYDKQNQAKLNREINQIICGKNTCK</sequence>
<keyword evidence="4" id="KW-1185">Reference proteome</keyword>
<evidence type="ECO:0000256" key="1">
    <source>
        <dbReference type="SAM" id="SignalP"/>
    </source>
</evidence>